<keyword evidence="2" id="KW-1185">Reference proteome</keyword>
<dbReference type="AlphaFoldDB" id="A0A6J2YR89"/>
<evidence type="ECO:0000313" key="3">
    <source>
        <dbReference type="RefSeq" id="XP_030765799.1"/>
    </source>
</evidence>
<evidence type="ECO:0000256" key="1">
    <source>
        <dbReference type="SAM" id="MobiDB-lite"/>
    </source>
</evidence>
<dbReference type="GeneID" id="115889861"/>
<dbReference type="PANTHER" id="PTHR10773">
    <property type="entry name" value="DNA-DIRECTED RNA POLYMERASES I, II, AND III SUBUNIT RPABC2"/>
    <property type="match status" value="1"/>
</dbReference>
<dbReference type="InParanoid" id="A0A6J2YR89"/>
<dbReference type="Proteomes" id="UP000504635">
    <property type="component" value="Unplaced"/>
</dbReference>
<dbReference type="RefSeq" id="XP_030765799.1">
    <property type="nucleotide sequence ID" value="XM_030909939.1"/>
</dbReference>
<dbReference type="OrthoDB" id="6759783at2759"/>
<name>A0A6J2YR89_SITOR</name>
<sequence>MLTEERNKPHILIMATGRDSAVKRKLFIYDENSDSSDISSETDDSVRDKDYFNSSSSSDDSSVVTSEGGRATRGFIETPEKKKAARKRQINTECRKKVKAQHRRNLGHGYTTTKGKTQIPRTLGPPCSCKKKCRELLHGVEMAIFQSFWDLQTFDKQNAYLFGTIKSVGKKRVYPKKTKRQTSSRSTTFRYFVKINGKDQEVCKQEFLSIHGFKIQKDEFIISVPR</sequence>
<proteinExistence type="predicted"/>
<dbReference type="PANTHER" id="PTHR10773:SF19">
    <property type="match status" value="1"/>
</dbReference>
<gene>
    <name evidence="3" type="primary">LOC115889861</name>
</gene>
<reference evidence="3" key="1">
    <citation type="submission" date="2025-08" db="UniProtKB">
        <authorList>
            <consortium name="RefSeq"/>
        </authorList>
    </citation>
    <scope>IDENTIFICATION</scope>
    <source>
        <tissue evidence="3">Gonads</tissue>
    </source>
</reference>
<evidence type="ECO:0000313" key="2">
    <source>
        <dbReference type="Proteomes" id="UP000504635"/>
    </source>
</evidence>
<organism evidence="2 3">
    <name type="scientific">Sitophilus oryzae</name>
    <name type="common">Rice weevil</name>
    <name type="synonym">Curculio oryzae</name>
    <dbReference type="NCBI Taxonomy" id="7048"/>
    <lineage>
        <taxon>Eukaryota</taxon>
        <taxon>Metazoa</taxon>
        <taxon>Ecdysozoa</taxon>
        <taxon>Arthropoda</taxon>
        <taxon>Hexapoda</taxon>
        <taxon>Insecta</taxon>
        <taxon>Pterygota</taxon>
        <taxon>Neoptera</taxon>
        <taxon>Endopterygota</taxon>
        <taxon>Coleoptera</taxon>
        <taxon>Polyphaga</taxon>
        <taxon>Cucujiformia</taxon>
        <taxon>Curculionidae</taxon>
        <taxon>Dryophthorinae</taxon>
        <taxon>Sitophilus</taxon>
    </lineage>
</organism>
<accession>A0A6J2YR89</accession>
<protein>
    <submittedName>
        <fullName evidence="3">Uncharacterized protein LOC115889861</fullName>
    </submittedName>
</protein>
<feature type="region of interest" description="Disordered" evidence="1">
    <location>
        <begin position="33"/>
        <end position="90"/>
    </location>
</feature>
<dbReference type="KEGG" id="soy:115889861"/>